<keyword evidence="1" id="KW-0732">Signal</keyword>
<dbReference type="Proteomes" id="UP000440304">
    <property type="component" value="Unassembled WGS sequence"/>
</dbReference>
<dbReference type="OrthoDB" id="8420201at2"/>
<dbReference type="AlphaFoldDB" id="A0A6N8TE89"/>
<evidence type="ECO:0000256" key="1">
    <source>
        <dbReference type="SAM" id="SignalP"/>
    </source>
</evidence>
<proteinExistence type="predicted"/>
<protein>
    <submittedName>
        <fullName evidence="2">Uncharacterized protein</fullName>
    </submittedName>
</protein>
<organism evidence="2 3">
    <name type="scientific">Shinella zoogloeoides</name>
    <name type="common">Crabtreella saccharophila</name>
    <dbReference type="NCBI Taxonomy" id="352475"/>
    <lineage>
        <taxon>Bacteria</taxon>
        <taxon>Pseudomonadati</taxon>
        <taxon>Pseudomonadota</taxon>
        <taxon>Alphaproteobacteria</taxon>
        <taxon>Hyphomicrobiales</taxon>
        <taxon>Rhizobiaceae</taxon>
        <taxon>Shinella</taxon>
    </lineage>
</organism>
<comment type="caution">
    <text evidence="2">The sequence shown here is derived from an EMBL/GenBank/DDBJ whole genome shotgun (WGS) entry which is preliminary data.</text>
</comment>
<reference evidence="2 3" key="1">
    <citation type="submission" date="2019-12" db="EMBL/GenBank/DDBJ databases">
        <title>Shinella granuli gen. nov., sp. nov., and proposal of the reclassification of Zoogloea ramigera ATCC 19623 as Shinella zoogloeoides sp. nov.</title>
        <authorList>
            <person name="Gao J."/>
        </authorList>
    </citation>
    <scope>NUCLEOTIDE SEQUENCE [LARGE SCALE GENOMIC DNA]</scope>
    <source>
        <strain evidence="2 3">DSM 287</strain>
    </source>
</reference>
<dbReference type="EMBL" id="WUML01000008">
    <property type="protein sequence ID" value="MXO00951.1"/>
    <property type="molecule type" value="Genomic_DNA"/>
</dbReference>
<dbReference type="RefSeq" id="WP_160786334.1">
    <property type="nucleotide sequence ID" value="NZ_CP086610.1"/>
</dbReference>
<evidence type="ECO:0000313" key="3">
    <source>
        <dbReference type="Proteomes" id="UP000440304"/>
    </source>
</evidence>
<feature type="chain" id="PRO_5026851254" evidence="1">
    <location>
        <begin position="23"/>
        <end position="125"/>
    </location>
</feature>
<gene>
    <name evidence="2" type="ORF">GR156_11595</name>
</gene>
<evidence type="ECO:0000313" key="2">
    <source>
        <dbReference type="EMBL" id="MXO00951.1"/>
    </source>
</evidence>
<feature type="signal peptide" evidence="1">
    <location>
        <begin position="1"/>
        <end position="22"/>
    </location>
</feature>
<accession>A0A6N8TE89</accession>
<name>A0A6N8TE89_SHIZO</name>
<sequence length="125" mass="12872">MPDGRSLSTLLLGLALAGPAGAAADIVDGSYGDKEGCHYAETGESSGADIFFLLDKAGVTTAVSYCEFQGEGTKTGEATTVKAGCHEEGSEEVTPYELTLTPGKDGYTISFPDGTRWGPLARCGK</sequence>